<evidence type="ECO:0000313" key="2">
    <source>
        <dbReference type="Proteomes" id="UP000678393"/>
    </source>
</evidence>
<proteinExistence type="predicted"/>
<feature type="non-terminal residue" evidence="1">
    <location>
        <position position="1"/>
    </location>
</feature>
<evidence type="ECO:0000313" key="1">
    <source>
        <dbReference type="EMBL" id="CAG5119400.1"/>
    </source>
</evidence>
<reference evidence="1" key="1">
    <citation type="submission" date="2021-04" db="EMBL/GenBank/DDBJ databases">
        <authorList>
            <consortium name="Molecular Ecology Group"/>
        </authorList>
    </citation>
    <scope>NUCLEOTIDE SEQUENCE</scope>
</reference>
<dbReference type="EMBL" id="CAJHNH020000702">
    <property type="protein sequence ID" value="CAG5119400.1"/>
    <property type="molecule type" value="Genomic_DNA"/>
</dbReference>
<dbReference type="Proteomes" id="UP000678393">
    <property type="component" value="Unassembled WGS sequence"/>
</dbReference>
<keyword evidence="2" id="KW-1185">Reference proteome</keyword>
<organism evidence="1 2">
    <name type="scientific">Candidula unifasciata</name>
    <dbReference type="NCBI Taxonomy" id="100452"/>
    <lineage>
        <taxon>Eukaryota</taxon>
        <taxon>Metazoa</taxon>
        <taxon>Spiralia</taxon>
        <taxon>Lophotrochozoa</taxon>
        <taxon>Mollusca</taxon>
        <taxon>Gastropoda</taxon>
        <taxon>Heterobranchia</taxon>
        <taxon>Euthyneura</taxon>
        <taxon>Panpulmonata</taxon>
        <taxon>Eupulmonata</taxon>
        <taxon>Stylommatophora</taxon>
        <taxon>Helicina</taxon>
        <taxon>Helicoidea</taxon>
        <taxon>Geomitridae</taxon>
        <taxon>Candidula</taxon>
    </lineage>
</organism>
<feature type="non-terminal residue" evidence="1">
    <location>
        <position position="77"/>
    </location>
</feature>
<accession>A0A8S3YW38</accession>
<protein>
    <submittedName>
        <fullName evidence="1">Uncharacterized protein</fullName>
    </submittedName>
</protein>
<sequence length="77" mass="8784">TWFSLTQARKVDYALQIPIKQLQGDLSMAKIRTSGGNLNENDLVCLTALPWLCSNLLKWPADHYMGCLERWTHGHTL</sequence>
<dbReference type="AlphaFoldDB" id="A0A8S3YW38"/>
<comment type="caution">
    <text evidence="1">The sequence shown here is derived from an EMBL/GenBank/DDBJ whole genome shotgun (WGS) entry which is preliminary data.</text>
</comment>
<name>A0A8S3YW38_9EUPU</name>
<gene>
    <name evidence="1" type="ORF">CUNI_LOCUS4958</name>
</gene>